<dbReference type="RefSeq" id="WP_093393669.1">
    <property type="nucleotide sequence ID" value="NZ_FOUU01000002.1"/>
</dbReference>
<evidence type="ECO:0000313" key="8">
    <source>
        <dbReference type="Proteomes" id="UP000199611"/>
    </source>
</evidence>
<keyword evidence="8" id="KW-1185">Reference proteome</keyword>
<keyword evidence="4" id="KW-0694">RNA-binding</keyword>
<dbReference type="Pfam" id="PF03750">
    <property type="entry name" value="Csm2_III-A"/>
    <property type="match status" value="1"/>
</dbReference>
<comment type="similarity">
    <text evidence="2">Belongs to the CRISPR-associated Csm2 family.</text>
</comment>
<proteinExistence type="inferred from homology"/>
<comment type="function">
    <text evidence="1">This subunit may be involved in monitoring complementarity of crRNA and target RNA.</text>
</comment>
<dbReference type="AlphaFoldDB" id="A0A1I4S7F4"/>
<dbReference type="OrthoDB" id="9803002at2"/>
<keyword evidence="5" id="KW-0051">Antiviral defense</keyword>
<protein>
    <recommendedName>
        <fullName evidence="3">CRISPR system Cms protein Csm2</fullName>
    </recommendedName>
    <alternativeName>
        <fullName evidence="6">CRISPR type III A-associated protein Csm2</fullName>
    </alternativeName>
</protein>
<evidence type="ECO:0000256" key="1">
    <source>
        <dbReference type="ARBA" id="ARBA00003640"/>
    </source>
</evidence>
<evidence type="ECO:0000256" key="5">
    <source>
        <dbReference type="ARBA" id="ARBA00023118"/>
    </source>
</evidence>
<evidence type="ECO:0000256" key="3">
    <source>
        <dbReference type="ARBA" id="ARBA00016118"/>
    </source>
</evidence>
<dbReference type="Proteomes" id="UP000199611">
    <property type="component" value="Unassembled WGS sequence"/>
</dbReference>
<name>A0A1I4S7F4_9BACT</name>
<evidence type="ECO:0000256" key="6">
    <source>
        <dbReference type="ARBA" id="ARBA00031723"/>
    </source>
</evidence>
<gene>
    <name evidence="7" type="ORF">SAMN05660836_00805</name>
</gene>
<evidence type="ECO:0000313" key="7">
    <source>
        <dbReference type="EMBL" id="SFM60438.1"/>
    </source>
</evidence>
<dbReference type="GO" id="GO:0003723">
    <property type="term" value="F:RNA binding"/>
    <property type="evidence" value="ECO:0007669"/>
    <property type="project" value="UniProtKB-KW"/>
</dbReference>
<evidence type="ECO:0000256" key="4">
    <source>
        <dbReference type="ARBA" id="ARBA00022884"/>
    </source>
</evidence>
<dbReference type="GO" id="GO:0051607">
    <property type="term" value="P:defense response to virus"/>
    <property type="evidence" value="ECO:0007669"/>
    <property type="project" value="UniProtKB-KW"/>
</dbReference>
<dbReference type="STRING" id="39841.SAMN05660836_00805"/>
<sequence>MSNVNYVEKLWMDKKNNIPNPKAFSEEAEKLARQVSTNSKGRGVNKSSQLRKFYDELFRLNQIAKPENWDVVLPQVHMVIAKAAYARGRGLITDDFLNPLRELIKAVEKPEHLNTVVSFFEAFTAFYRQYRRD</sequence>
<dbReference type="InterPro" id="IPR010149">
    <property type="entry name" value="CRISPR-assoc_prot_Csm2_III-A"/>
</dbReference>
<dbReference type="NCBIfam" id="TIGR01870">
    <property type="entry name" value="cas_TM1810_Csm2"/>
    <property type="match status" value="1"/>
</dbReference>
<organism evidence="7 8">
    <name type="scientific">Thermodesulforhabdus norvegica</name>
    <dbReference type="NCBI Taxonomy" id="39841"/>
    <lineage>
        <taxon>Bacteria</taxon>
        <taxon>Pseudomonadati</taxon>
        <taxon>Thermodesulfobacteriota</taxon>
        <taxon>Syntrophobacteria</taxon>
        <taxon>Syntrophobacterales</taxon>
        <taxon>Thermodesulforhabdaceae</taxon>
        <taxon>Thermodesulforhabdus</taxon>
    </lineage>
</organism>
<reference evidence="7 8" key="1">
    <citation type="submission" date="2016-10" db="EMBL/GenBank/DDBJ databases">
        <authorList>
            <person name="de Groot N.N."/>
        </authorList>
    </citation>
    <scope>NUCLEOTIDE SEQUENCE [LARGE SCALE GENOMIC DNA]</scope>
    <source>
        <strain evidence="7 8">DSM 9990</strain>
    </source>
</reference>
<accession>A0A1I4S7F4</accession>
<evidence type="ECO:0000256" key="2">
    <source>
        <dbReference type="ARBA" id="ARBA00006896"/>
    </source>
</evidence>
<dbReference type="EMBL" id="FOUU01000002">
    <property type="protein sequence ID" value="SFM60438.1"/>
    <property type="molecule type" value="Genomic_DNA"/>
</dbReference>